<dbReference type="OrthoDB" id="6108356at2759"/>
<organism evidence="2 3">
    <name type="scientific">Stylonychia lemnae</name>
    <name type="common">Ciliate</name>
    <dbReference type="NCBI Taxonomy" id="5949"/>
    <lineage>
        <taxon>Eukaryota</taxon>
        <taxon>Sar</taxon>
        <taxon>Alveolata</taxon>
        <taxon>Ciliophora</taxon>
        <taxon>Intramacronucleata</taxon>
        <taxon>Spirotrichea</taxon>
        <taxon>Stichotrichia</taxon>
        <taxon>Sporadotrichida</taxon>
        <taxon>Oxytrichidae</taxon>
        <taxon>Stylonychinae</taxon>
        <taxon>Stylonychia</taxon>
    </lineage>
</organism>
<accession>A0A078ABS5</accession>
<evidence type="ECO:0000256" key="1">
    <source>
        <dbReference type="SAM" id="Coils"/>
    </source>
</evidence>
<dbReference type="InParanoid" id="A0A078ABS5"/>
<keyword evidence="3" id="KW-1185">Reference proteome</keyword>
<dbReference type="Proteomes" id="UP000039865">
    <property type="component" value="Unassembled WGS sequence"/>
</dbReference>
<dbReference type="AlphaFoldDB" id="A0A078ABS5"/>
<protein>
    <submittedName>
        <fullName evidence="2">Uncharacterized protein</fullName>
    </submittedName>
</protein>
<reference evidence="2 3" key="1">
    <citation type="submission" date="2014-06" db="EMBL/GenBank/DDBJ databases">
        <authorList>
            <person name="Swart Estienne"/>
        </authorList>
    </citation>
    <scope>NUCLEOTIDE SEQUENCE [LARGE SCALE GENOMIC DNA]</scope>
    <source>
        <strain evidence="2 3">130c</strain>
    </source>
</reference>
<sequence>MITEREEIFTTAELNKTDLFPNYIVVRRQINNETNDAGEWQGFIRDLKQTIRKTVSKSKSEVISTHQSELSNLKKLIDGFQKEDFVQLKHEIKQEIEQKVQTIRGDMDGLKVEIKGDMDFLKTSISQILQKLNNQSADI</sequence>
<evidence type="ECO:0000313" key="2">
    <source>
        <dbReference type="EMBL" id="CDW78233.1"/>
    </source>
</evidence>
<dbReference type="EMBL" id="CCKQ01006891">
    <property type="protein sequence ID" value="CDW78233.1"/>
    <property type="molecule type" value="Genomic_DNA"/>
</dbReference>
<gene>
    <name evidence="2" type="primary">Contig5996.g6422</name>
    <name evidence="2" type="ORF">STYLEM_7208</name>
</gene>
<keyword evidence="1" id="KW-0175">Coiled coil</keyword>
<name>A0A078ABS5_STYLE</name>
<evidence type="ECO:0000313" key="3">
    <source>
        <dbReference type="Proteomes" id="UP000039865"/>
    </source>
</evidence>
<proteinExistence type="predicted"/>
<feature type="coiled-coil region" evidence="1">
    <location>
        <begin position="63"/>
        <end position="113"/>
    </location>
</feature>